<keyword evidence="5" id="KW-0808">Transferase</keyword>
<keyword evidence="4" id="KW-0328">Glycosyltransferase</keyword>
<organism evidence="16 17">
    <name type="scientific">Coccomyxa viridis</name>
    <dbReference type="NCBI Taxonomy" id="1274662"/>
    <lineage>
        <taxon>Eukaryota</taxon>
        <taxon>Viridiplantae</taxon>
        <taxon>Chlorophyta</taxon>
        <taxon>core chlorophytes</taxon>
        <taxon>Trebouxiophyceae</taxon>
        <taxon>Trebouxiophyceae incertae sedis</taxon>
        <taxon>Coccomyxaceae</taxon>
        <taxon>Coccomyxa</taxon>
    </lineage>
</organism>
<evidence type="ECO:0000256" key="5">
    <source>
        <dbReference type="ARBA" id="ARBA00022679"/>
    </source>
</evidence>
<comment type="subcellular location">
    <subcellularLocation>
        <location evidence="1">Golgi apparatus membrane</location>
        <topology evidence="1">Single-pass type II membrane protein</topology>
    </subcellularLocation>
</comment>
<evidence type="ECO:0000256" key="12">
    <source>
        <dbReference type="ARBA" id="ARBA00023136"/>
    </source>
</evidence>
<dbReference type="Pfam" id="PF00777">
    <property type="entry name" value="Glyco_transf_29"/>
    <property type="match status" value="1"/>
</dbReference>
<evidence type="ECO:0000256" key="3">
    <source>
        <dbReference type="ARBA" id="ARBA00006003"/>
    </source>
</evidence>
<dbReference type="GO" id="GO:0008373">
    <property type="term" value="F:sialyltransferase activity"/>
    <property type="evidence" value="ECO:0007669"/>
    <property type="project" value="InterPro"/>
</dbReference>
<evidence type="ECO:0000256" key="2">
    <source>
        <dbReference type="ARBA" id="ARBA00004922"/>
    </source>
</evidence>
<keyword evidence="9" id="KW-0735">Signal-anchor</keyword>
<evidence type="ECO:0000313" key="17">
    <source>
        <dbReference type="Proteomes" id="UP001314263"/>
    </source>
</evidence>
<dbReference type="Gene3D" id="3.90.1480.20">
    <property type="entry name" value="Glycosyl transferase family 29"/>
    <property type="match status" value="1"/>
</dbReference>
<evidence type="ECO:0000259" key="15">
    <source>
        <dbReference type="Pfam" id="PF13844"/>
    </source>
</evidence>
<dbReference type="PANTHER" id="PTHR44998">
    <property type="match status" value="1"/>
</dbReference>
<dbReference type="Pfam" id="PF13844">
    <property type="entry name" value="Glyco_transf_41"/>
    <property type="match status" value="1"/>
</dbReference>
<evidence type="ECO:0000256" key="4">
    <source>
        <dbReference type="ARBA" id="ARBA00022676"/>
    </source>
</evidence>
<keyword evidence="8" id="KW-0802">TPR repeat</keyword>
<dbReference type="Proteomes" id="UP001314263">
    <property type="component" value="Unassembled WGS sequence"/>
</dbReference>
<proteinExistence type="inferred from homology"/>
<keyword evidence="13" id="KW-0325">Glycoprotein</keyword>
<evidence type="ECO:0000256" key="9">
    <source>
        <dbReference type="ARBA" id="ARBA00022968"/>
    </source>
</evidence>
<comment type="pathway">
    <text evidence="2">Protein modification; protein glycosylation.</text>
</comment>
<feature type="region of interest" description="Disordered" evidence="14">
    <location>
        <begin position="1658"/>
        <end position="1690"/>
    </location>
</feature>
<dbReference type="GO" id="GO:0006493">
    <property type="term" value="P:protein O-linked glycosylation"/>
    <property type="evidence" value="ECO:0007669"/>
    <property type="project" value="TreeGrafter"/>
</dbReference>
<evidence type="ECO:0000256" key="8">
    <source>
        <dbReference type="ARBA" id="ARBA00022803"/>
    </source>
</evidence>
<evidence type="ECO:0000256" key="14">
    <source>
        <dbReference type="SAM" id="MobiDB-lite"/>
    </source>
</evidence>
<dbReference type="Gene3D" id="3.40.50.11380">
    <property type="match status" value="1"/>
</dbReference>
<evidence type="ECO:0000256" key="10">
    <source>
        <dbReference type="ARBA" id="ARBA00022989"/>
    </source>
</evidence>
<dbReference type="Gene3D" id="3.40.50.2000">
    <property type="entry name" value="Glycogen Phosphorylase B"/>
    <property type="match status" value="1"/>
</dbReference>
<comment type="caution">
    <text evidence="16">The sequence shown here is derived from an EMBL/GenBank/DDBJ whole genome shotgun (WGS) entry which is preliminary data.</text>
</comment>
<dbReference type="InterPro" id="IPR001675">
    <property type="entry name" value="Glyco_trans_29"/>
</dbReference>
<feature type="compositionally biased region" description="Basic and acidic residues" evidence="14">
    <location>
        <begin position="765"/>
        <end position="794"/>
    </location>
</feature>
<sequence length="1764" mass="196620">MPRVLKPRLFYDEDLPDSDTTDTGKNWQKRRRTYRSASYLLSGIGTAQSPSYEPKVTDVIDMNGARVNRIAIDKEGKPVLPPRPVGMPDSEYQSWLSALLAEQAKYTREGADFIPGFRMPIVVKRVNLVPPQPNKLLNLFRGFRNCCSVCSVEYYQAPEMLRLLVNVLPQLQAAATHPDRATSRWVTVTRLEERRLAETIQARASRGQPVEEVLLLMKQYWEIENLLQGLRGHAEHRRLEGQLATVHQFLERYRPETGGGALSTVQALIFLAGERIHSDNDSIPANMKNAVLVLKLLAALRARLEFYRLGFDRNLPATQAGVTTLLDIEAASRRFDVVWLPRPPRPGKLVLDPVKKTRSYEWTVPVPMAMVDLLSIARILDSEYCRTLTGRSQVDDMYRPLRRQSDGTFREMPSVRIVIDGLPGGQKGSPYEGVRVGVAMPDSHAQGMVLKSLSRMPYTNTQMSVGSQLTLNSLVGSLFQELSHLTHHDLSQLTYHDPNESQDRDLGQRLGLIADTGGSRDAGDQAIVARSLQIVQDSFLNYNIEPSSQGVQMYNELTGLMQKQPGARQSTRWRFLEDMQHVLMDCWFRLPARAGFVDPLFTPAITRRLPEHHVFFLPIPQLTGSDVFDEVTDDLCPNDSMPSTSKSLVTVIIDVRGGRMVIFDPIMRSTGTPGSTLTVWKVLACLLSLGVRLRRSSSIMREGRVAYSSAAFHMVGTSTAHRRRDDVRRAALAAYEDYKGKGIVFVNSRPAIAKSVVLAFGKDDLEPEKKDDKDGDKRDKDGDKREDRRDRDDNASQGTRPSKGGGRRRQVGSGPVTDTSTEQYSVGDLNPHLCLLFAMNFLGTKRPGMYDDPFSPALPDPFIRSLETQQPATVTSGIDIMDNVINEKLRGMYDMFFSSTPWRTRPPKAKDSSSSTDKEGRAKASDSDKKDLNTGQNGARQVCPDGTEAAVGAAGLLIDEKRDYVSAHAILSTVRSRLETDDTAESRQGLRLLCVLAHALGHSDEAGDLMRIVSGSSAAPLLLPEFYRDTKAIDKARAHFLTALRADAPCPFLDLLKIGLPLSYQGRQNLPALREVERYYRYAFGVPPREDPQEVVPGRERCPHRLKVAFLSANLGNHSVTKDRRGIIERLDRSRFEVIVLTLEAVRDAMGGVVCGAADRHIVLDKRPGDNVGTILHLNLDVLVYPDIGLENRTYWYALHRLAPVQVTTWGHSETSGLETIDYFVSSALFEPPSAQENYCERLITMRSLSTYYHRPPPVHGRARWQYGLPTAGHMYLVPATMIKLHPDFDRYILDVLRGDEEGFVVLITDRKPGLVRGVRGRLDEALGPTMAARLHLVPYQDAFGDFLGLLSVADVIMDSHPFGGCNTSFEAFACGVPVVTHPSRFLNGRFTAGLYGRMGFTDLVVDSRSEYTKTCVRLATDDAFASRMRTLLNERAGLLFGEDASVTEWGDVLERIAKRRLVDPTPLDFTPGPMDVVVIGNGPSAVRHSLGAVIDRFKQVVRLNGYRTKGYELFVGAKTTTWAVSDKIGMNRERYESVAEVQLVCPTAKRDAWGRTRSPYEGLDKCELLGEDIERAVMEAGAGAVGPASRWPSTGLCVLYHLAKGESDRCYVVGFDAFESDGDSLHYYEEHDICDHDRDVERKALRALEEGGKNMIGMNGTWKPVRDDGAMDKTTKGGRRTHRNRMGTKSVKGRKVGTRSKRGRVTAKKGSKKMRGGQHHWYTKLGVGVHKFSDPAGYMVETDQIPEYNVGLPDALTMGRLQS</sequence>
<keyword evidence="17" id="KW-1185">Reference proteome</keyword>
<feature type="region of interest" description="Disordered" evidence="14">
    <location>
        <begin position="765"/>
        <end position="825"/>
    </location>
</feature>
<protein>
    <recommendedName>
        <fullName evidence="15">O-GlcNAc transferase C-terminal domain-containing protein</fullName>
    </recommendedName>
</protein>
<keyword evidence="12" id="KW-0472">Membrane</keyword>
<dbReference type="InterPro" id="IPR029489">
    <property type="entry name" value="OGT/SEC/SPY_C"/>
</dbReference>
<evidence type="ECO:0000256" key="7">
    <source>
        <dbReference type="ARBA" id="ARBA00022737"/>
    </source>
</evidence>
<feature type="compositionally biased region" description="Basic residues" evidence="14">
    <location>
        <begin position="1677"/>
        <end position="1690"/>
    </location>
</feature>
<keyword evidence="6" id="KW-0812">Transmembrane</keyword>
<name>A0AAV1I4A0_9CHLO</name>
<reference evidence="16 17" key="1">
    <citation type="submission" date="2023-10" db="EMBL/GenBank/DDBJ databases">
        <authorList>
            <person name="Maclean D."/>
            <person name="Macfadyen A."/>
        </authorList>
    </citation>
    <scope>NUCLEOTIDE SEQUENCE [LARGE SCALE GENOMIC DNA]</scope>
</reference>
<feature type="compositionally biased region" description="Basic and acidic residues" evidence="14">
    <location>
        <begin position="908"/>
        <end position="932"/>
    </location>
</feature>
<keyword evidence="11" id="KW-0333">Golgi apparatus</keyword>
<keyword evidence="7" id="KW-0677">Repeat</keyword>
<evidence type="ECO:0000256" key="13">
    <source>
        <dbReference type="ARBA" id="ARBA00023180"/>
    </source>
</evidence>
<feature type="compositionally biased region" description="Basic and acidic residues" evidence="14">
    <location>
        <begin position="1665"/>
        <end position="1676"/>
    </location>
</feature>
<dbReference type="SUPFAM" id="SSF53756">
    <property type="entry name" value="UDP-Glycosyltransferase/glycogen phosphorylase"/>
    <property type="match status" value="1"/>
</dbReference>
<evidence type="ECO:0000313" key="16">
    <source>
        <dbReference type="EMBL" id="CAK0775579.1"/>
    </source>
</evidence>
<accession>A0AAV1I4A0</accession>
<gene>
    <name evidence="16" type="ORF">CVIRNUC_004282</name>
</gene>
<evidence type="ECO:0000256" key="1">
    <source>
        <dbReference type="ARBA" id="ARBA00004323"/>
    </source>
</evidence>
<dbReference type="EMBL" id="CAUYUE010000005">
    <property type="protein sequence ID" value="CAK0775579.1"/>
    <property type="molecule type" value="Genomic_DNA"/>
</dbReference>
<evidence type="ECO:0000256" key="11">
    <source>
        <dbReference type="ARBA" id="ARBA00023034"/>
    </source>
</evidence>
<dbReference type="PANTHER" id="PTHR44998:SF1">
    <property type="entry name" value="UDP-N-ACETYLGLUCOSAMINE--PEPTIDE N-ACETYLGLUCOSAMINYLTRANSFERASE 110 KDA SUBUNIT"/>
    <property type="match status" value="1"/>
</dbReference>
<feature type="region of interest" description="Disordered" evidence="14">
    <location>
        <begin position="900"/>
        <end position="943"/>
    </location>
</feature>
<evidence type="ECO:0000256" key="6">
    <source>
        <dbReference type="ARBA" id="ARBA00022692"/>
    </source>
</evidence>
<dbReference type="GO" id="GO:0000139">
    <property type="term" value="C:Golgi membrane"/>
    <property type="evidence" value="ECO:0007669"/>
    <property type="project" value="UniProtKB-SubCell"/>
</dbReference>
<feature type="domain" description="O-GlcNAc transferase C-terminal" evidence="15">
    <location>
        <begin position="1353"/>
        <end position="1433"/>
    </location>
</feature>
<dbReference type="InterPro" id="IPR038578">
    <property type="entry name" value="GT29-like_sf"/>
</dbReference>
<comment type="similarity">
    <text evidence="3">Belongs to the glycosyltransferase 29 family.</text>
</comment>
<keyword evidence="10" id="KW-1133">Transmembrane helix</keyword>